<dbReference type="GO" id="GO:0003677">
    <property type="term" value="F:DNA binding"/>
    <property type="evidence" value="ECO:0007669"/>
    <property type="project" value="UniProtKB-KW"/>
</dbReference>
<dbReference type="InterPro" id="IPR039420">
    <property type="entry name" value="WalR-like"/>
</dbReference>
<keyword evidence="4" id="KW-0804">Transcription</keyword>
<organism evidence="8 9">
    <name type="scientific">Gemmatimonas groenlandica</name>
    <dbReference type="NCBI Taxonomy" id="2732249"/>
    <lineage>
        <taxon>Bacteria</taxon>
        <taxon>Pseudomonadati</taxon>
        <taxon>Gemmatimonadota</taxon>
        <taxon>Gemmatimonadia</taxon>
        <taxon>Gemmatimonadales</taxon>
        <taxon>Gemmatimonadaceae</taxon>
        <taxon>Gemmatimonas</taxon>
    </lineage>
</organism>
<dbReference type="PANTHER" id="PTHR43214:SF41">
    <property type="entry name" value="NITRATE_NITRITE RESPONSE REGULATOR PROTEIN NARP"/>
    <property type="match status" value="1"/>
</dbReference>
<evidence type="ECO:0000313" key="9">
    <source>
        <dbReference type="Proteomes" id="UP000500938"/>
    </source>
</evidence>
<dbReference type="RefSeq" id="WP_171223995.1">
    <property type="nucleotide sequence ID" value="NZ_CP053085.1"/>
</dbReference>
<sequence length="226" mass="24388">MKRPSEVGQEPARIRVLIADDHALVREGLRYVLDADPGIEVVAEAANGRIAVEMALQFAPDVVVLDITMPEETGLHAAARLREALPSARILMLSMHDQTEYVREGMRIGTHGYLLKDSAGEELRAAIHAVHAGGTFFSPAVVKRLTASEAAPVSAPQVQLEQLTPRERDVLSGVARGLTNKAIAAELGISRRTVEAHRESLMRKLEIHSVAGLTRFALEAGLVADA</sequence>
<keyword evidence="2" id="KW-0805">Transcription regulation</keyword>
<dbReference type="Proteomes" id="UP000500938">
    <property type="component" value="Chromosome"/>
</dbReference>
<keyword evidence="1 5" id="KW-0597">Phosphoprotein</keyword>
<evidence type="ECO:0000256" key="3">
    <source>
        <dbReference type="ARBA" id="ARBA00023125"/>
    </source>
</evidence>
<evidence type="ECO:0000256" key="4">
    <source>
        <dbReference type="ARBA" id="ARBA00023163"/>
    </source>
</evidence>
<keyword evidence="9" id="KW-1185">Reference proteome</keyword>
<evidence type="ECO:0000313" key="8">
    <source>
        <dbReference type="EMBL" id="QJR34568.1"/>
    </source>
</evidence>
<dbReference type="SUPFAM" id="SSF52172">
    <property type="entry name" value="CheY-like"/>
    <property type="match status" value="1"/>
</dbReference>
<evidence type="ECO:0000259" key="7">
    <source>
        <dbReference type="PROSITE" id="PS50110"/>
    </source>
</evidence>
<dbReference type="InterPro" id="IPR001789">
    <property type="entry name" value="Sig_transdc_resp-reg_receiver"/>
</dbReference>
<proteinExistence type="predicted"/>
<dbReference type="GO" id="GO:0000160">
    <property type="term" value="P:phosphorelay signal transduction system"/>
    <property type="evidence" value="ECO:0007669"/>
    <property type="project" value="InterPro"/>
</dbReference>
<name>A0A6M4IL15_9BACT</name>
<dbReference type="InterPro" id="IPR016032">
    <property type="entry name" value="Sig_transdc_resp-reg_C-effctor"/>
</dbReference>
<dbReference type="PROSITE" id="PS50110">
    <property type="entry name" value="RESPONSE_REGULATORY"/>
    <property type="match status" value="1"/>
</dbReference>
<dbReference type="KEGG" id="ggr:HKW67_03060"/>
<keyword evidence="3" id="KW-0238">DNA-binding</keyword>
<dbReference type="Pfam" id="PF00072">
    <property type="entry name" value="Response_reg"/>
    <property type="match status" value="1"/>
</dbReference>
<dbReference type="PROSITE" id="PS00622">
    <property type="entry name" value="HTH_LUXR_1"/>
    <property type="match status" value="1"/>
</dbReference>
<dbReference type="Pfam" id="PF00196">
    <property type="entry name" value="GerE"/>
    <property type="match status" value="1"/>
</dbReference>
<dbReference type="PANTHER" id="PTHR43214">
    <property type="entry name" value="TWO-COMPONENT RESPONSE REGULATOR"/>
    <property type="match status" value="1"/>
</dbReference>
<feature type="domain" description="HTH luxR-type" evidence="6">
    <location>
        <begin position="156"/>
        <end position="221"/>
    </location>
</feature>
<feature type="domain" description="Response regulatory" evidence="7">
    <location>
        <begin position="15"/>
        <end position="131"/>
    </location>
</feature>
<dbReference type="PROSITE" id="PS50043">
    <property type="entry name" value="HTH_LUXR_2"/>
    <property type="match status" value="1"/>
</dbReference>
<gene>
    <name evidence="8" type="ORF">HKW67_03060</name>
</gene>
<dbReference type="InterPro" id="IPR000792">
    <property type="entry name" value="Tscrpt_reg_LuxR_C"/>
</dbReference>
<evidence type="ECO:0000256" key="2">
    <source>
        <dbReference type="ARBA" id="ARBA00023015"/>
    </source>
</evidence>
<reference evidence="8 9" key="1">
    <citation type="submission" date="2020-05" db="EMBL/GenBank/DDBJ databases">
        <title>Complete genome sequence of Gemmatimonas greenlandica TET16.</title>
        <authorList>
            <person name="Zeng Y."/>
        </authorList>
    </citation>
    <scope>NUCLEOTIDE SEQUENCE [LARGE SCALE GENOMIC DNA]</scope>
    <source>
        <strain evidence="8 9">TET16</strain>
    </source>
</reference>
<dbReference type="InterPro" id="IPR058245">
    <property type="entry name" value="NreC/VraR/RcsB-like_REC"/>
</dbReference>
<evidence type="ECO:0000259" key="6">
    <source>
        <dbReference type="PROSITE" id="PS50043"/>
    </source>
</evidence>
<dbReference type="InterPro" id="IPR011006">
    <property type="entry name" value="CheY-like_superfamily"/>
</dbReference>
<dbReference type="SMART" id="SM00421">
    <property type="entry name" value="HTH_LUXR"/>
    <property type="match status" value="1"/>
</dbReference>
<dbReference type="AlphaFoldDB" id="A0A6M4IL15"/>
<dbReference type="GO" id="GO:0006355">
    <property type="term" value="P:regulation of DNA-templated transcription"/>
    <property type="evidence" value="ECO:0007669"/>
    <property type="project" value="InterPro"/>
</dbReference>
<dbReference type="SUPFAM" id="SSF46894">
    <property type="entry name" value="C-terminal effector domain of the bipartite response regulators"/>
    <property type="match status" value="1"/>
</dbReference>
<dbReference type="EMBL" id="CP053085">
    <property type="protein sequence ID" value="QJR34568.1"/>
    <property type="molecule type" value="Genomic_DNA"/>
</dbReference>
<dbReference type="Gene3D" id="3.40.50.2300">
    <property type="match status" value="1"/>
</dbReference>
<dbReference type="PRINTS" id="PR00038">
    <property type="entry name" value="HTHLUXR"/>
</dbReference>
<dbReference type="CDD" id="cd17535">
    <property type="entry name" value="REC_NarL-like"/>
    <property type="match status" value="1"/>
</dbReference>
<dbReference type="CDD" id="cd06170">
    <property type="entry name" value="LuxR_C_like"/>
    <property type="match status" value="1"/>
</dbReference>
<protein>
    <submittedName>
        <fullName evidence="8">Response regulator transcription factor</fullName>
    </submittedName>
</protein>
<evidence type="ECO:0000256" key="1">
    <source>
        <dbReference type="ARBA" id="ARBA00022553"/>
    </source>
</evidence>
<accession>A0A6M4IL15</accession>
<feature type="modified residue" description="4-aspartylphosphate" evidence="5">
    <location>
        <position position="66"/>
    </location>
</feature>
<dbReference type="SMART" id="SM00448">
    <property type="entry name" value="REC"/>
    <property type="match status" value="1"/>
</dbReference>
<evidence type="ECO:0000256" key="5">
    <source>
        <dbReference type="PROSITE-ProRule" id="PRU00169"/>
    </source>
</evidence>